<dbReference type="Pfam" id="PF06522">
    <property type="entry name" value="B12D"/>
    <property type="match status" value="1"/>
</dbReference>
<gene>
    <name evidence="1" type="ORF">HCN44_002823</name>
</gene>
<dbReference type="PANTHER" id="PTHR14256">
    <property type="entry name" value="NADH-UBIQUINONE OXIDOREDUCTASE MLRQ SUBUNIT"/>
    <property type="match status" value="1"/>
</dbReference>
<dbReference type="AlphaFoldDB" id="A0A834XUY9"/>
<accession>A0A834XUY9</accession>
<keyword evidence="2" id="KW-1185">Reference proteome</keyword>
<evidence type="ECO:0008006" key="3">
    <source>
        <dbReference type="Google" id="ProtNLM"/>
    </source>
</evidence>
<dbReference type="EMBL" id="JACMRX010000004">
    <property type="protein sequence ID" value="KAF7991261.1"/>
    <property type="molecule type" value="Genomic_DNA"/>
</dbReference>
<sequence>MMQGMTKSSIAKNPSLLPLYVCFVAGALGAGGYLIRLATRNPDVSWINKKNPEPWQYYKDKQYKFWASDRVKDTEHAKPPTY</sequence>
<comment type="caution">
    <text evidence="1">The sequence shown here is derived from an EMBL/GenBank/DDBJ whole genome shotgun (WGS) entry which is preliminary data.</text>
</comment>
<dbReference type="Proteomes" id="UP000639338">
    <property type="component" value="Unassembled WGS sequence"/>
</dbReference>
<reference evidence="1 2" key="1">
    <citation type="submission" date="2020-08" db="EMBL/GenBank/DDBJ databases">
        <title>Aphidius gifuensis genome sequencing and assembly.</title>
        <authorList>
            <person name="Du Z."/>
        </authorList>
    </citation>
    <scope>NUCLEOTIDE SEQUENCE [LARGE SCALE GENOMIC DNA]</scope>
    <source>
        <strain evidence="1">YNYX2018</strain>
        <tissue evidence="1">Adults</tissue>
    </source>
</reference>
<proteinExistence type="predicted"/>
<dbReference type="OrthoDB" id="5511684at2759"/>
<organism evidence="1 2">
    <name type="scientific">Aphidius gifuensis</name>
    <name type="common">Parasitoid wasp</name>
    <dbReference type="NCBI Taxonomy" id="684658"/>
    <lineage>
        <taxon>Eukaryota</taxon>
        <taxon>Metazoa</taxon>
        <taxon>Ecdysozoa</taxon>
        <taxon>Arthropoda</taxon>
        <taxon>Hexapoda</taxon>
        <taxon>Insecta</taxon>
        <taxon>Pterygota</taxon>
        <taxon>Neoptera</taxon>
        <taxon>Endopterygota</taxon>
        <taxon>Hymenoptera</taxon>
        <taxon>Apocrita</taxon>
        <taxon>Ichneumonoidea</taxon>
        <taxon>Braconidae</taxon>
        <taxon>Aphidiinae</taxon>
        <taxon>Aphidius</taxon>
    </lineage>
</organism>
<evidence type="ECO:0000313" key="2">
    <source>
        <dbReference type="Proteomes" id="UP000639338"/>
    </source>
</evidence>
<evidence type="ECO:0000313" key="1">
    <source>
        <dbReference type="EMBL" id="KAF7991261.1"/>
    </source>
</evidence>
<dbReference type="PANTHER" id="PTHR14256:SF1">
    <property type="entry name" value="GEO09626P1"/>
    <property type="match status" value="1"/>
</dbReference>
<protein>
    <recommendedName>
        <fullName evidence="3">NADH dehydrogenase [ubiquinone] 1 alpha subcomplex subunit 4</fullName>
    </recommendedName>
</protein>
<dbReference type="InterPro" id="IPR010530">
    <property type="entry name" value="B12D"/>
</dbReference>
<name>A0A834XUY9_APHGI</name>